<feature type="signal peptide" evidence="1">
    <location>
        <begin position="1"/>
        <end position="17"/>
    </location>
</feature>
<accession>A0A8J6HUJ0</accession>
<evidence type="ECO:0000313" key="3">
    <source>
        <dbReference type="Proteomes" id="UP000719412"/>
    </source>
</evidence>
<sequence>MNSFVVVFLAALACANAGLIAAPGARVLQGPSSSATIVGPDGSAISSIAPGGTVVADSQPGLVAAGSLVAAAPAVVSAPAVLARSSIVGPAALAAPAGIVAAPGLLARSAVLSDGLAGTVIAGPSGSITTGGSWAGLAAAPLTAAIW</sequence>
<dbReference type="EMBL" id="JABDTM020010115">
    <property type="protein sequence ID" value="KAH0820939.1"/>
    <property type="molecule type" value="Genomic_DNA"/>
</dbReference>
<evidence type="ECO:0000256" key="1">
    <source>
        <dbReference type="SAM" id="SignalP"/>
    </source>
</evidence>
<gene>
    <name evidence="2" type="ORF">GEV33_001852</name>
</gene>
<protein>
    <submittedName>
        <fullName evidence="2">Uncharacterized protein</fullName>
    </submittedName>
</protein>
<dbReference type="AlphaFoldDB" id="A0A8J6HUJ0"/>
<evidence type="ECO:0000313" key="2">
    <source>
        <dbReference type="EMBL" id="KAH0820939.1"/>
    </source>
</evidence>
<reference evidence="2" key="2">
    <citation type="submission" date="2021-08" db="EMBL/GenBank/DDBJ databases">
        <authorList>
            <person name="Eriksson T."/>
        </authorList>
    </citation>
    <scope>NUCLEOTIDE SEQUENCE</scope>
    <source>
        <strain evidence="2">Stoneville</strain>
        <tissue evidence="2">Whole head</tissue>
    </source>
</reference>
<name>A0A8J6HUJ0_TENMO</name>
<reference evidence="2" key="1">
    <citation type="journal article" date="2020" name="J Insects Food Feed">
        <title>The yellow mealworm (Tenebrio molitor) genome: a resource for the emerging insects as food and feed industry.</title>
        <authorList>
            <person name="Eriksson T."/>
            <person name="Andere A."/>
            <person name="Kelstrup H."/>
            <person name="Emery V."/>
            <person name="Picard C."/>
        </authorList>
    </citation>
    <scope>NUCLEOTIDE SEQUENCE</scope>
    <source>
        <strain evidence="2">Stoneville</strain>
        <tissue evidence="2">Whole head</tissue>
    </source>
</reference>
<proteinExistence type="predicted"/>
<dbReference type="Proteomes" id="UP000719412">
    <property type="component" value="Unassembled WGS sequence"/>
</dbReference>
<organism evidence="2 3">
    <name type="scientific">Tenebrio molitor</name>
    <name type="common">Yellow mealworm beetle</name>
    <dbReference type="NCBI Taxonomy" id="7067"/>
    <lineage>
        <taxon>Eukaryota</taxon>
        <taxon>Metazoa</taxon>
        <taxon>Ecdysozoa</taxon>
        <taxon>Arthropoda</taxon>
        <taxon>Hexapoda</taxon>
        <taxon>Insecta</taxon>
        <taxon>Pterygota</taxon>
        <taxon>Neoptera</taxon>
        <taxon>Endopterygota</taxon>
        <taxon>Coleoptera</taxon>
        <taxon>Polyphaga</taxon>
        <taxon>Cucujiformia</taxon>
        <taxon>Tenebrionidae</taxon>
        <taxon>Tenebrio</taxon>
    </lineage>
</organism>
<comment type="caution">
    <text evidence="2">The sequence shown here is derived from an EMBL/GenBank/DDBJ whole genome shotgun (WGS) entry which is preliminary data.</text>
</comment>
<feature type="chain" id="PRO_5035241228" evidence="1">
    <location>
        <begin position="18"/>
        <end position="147"/>
    </location>
</feature>
<keyword evidence="1" id="KW-0732">Signal</keyword>
<keyword evidence="3" id="KW-1185">Reference proteome</keyword>